<gene>
    <name evidence="1" type="ORF">FHS38_001823</name>
</gene>
<accession>A0A7W7L988</accession>
<dbReference type="AlphaFoldDB" id="A0A7W7L988"/>
<dbReference type="Proteomes" id="UP000556436">
    <property type="component" value="Unassembled WGS sequence"/>
</dbReference>
<organism evidence="1 2">
    <name type="scientific">Streptomyces netropsis</name>
    <name type="common">Streptoverticillium netropsis</name>
    <dbReference type="NCBI Taxonomy" id="55404"/>
    <lineage>
        <taxon>Bacteria</taxon>
        <taxon>Bacillati</taxon>
        <taxon>Actinomycetota</taxon>
        <taxon>Actinomycetes</taxon>
        <taxon>Kitasatosporales</taxon>
        <taxon>Streptomycetaceae</taxon>
        <taxon>Streptomyces</taxon>
    </lineage>
</organism>
<dbReference type="RefSeq" id="WP_184732640.1">
    <property type="nucleotide sequence ID" value="NZ_BMRW01000010.1"/>
</dbReference>
<dbReference type="EMBL" id="JACHJG010000003">
    <property type="protein sequence ID" value="MBB4885794.1"/>
    <property type="molecule type" value="Genomic_DNA"/>
</dbReference>
<evidence type="ECO:0000313" key="2">
    <source>
        <dbReference type="Proteomes" id="UP000556436"/>
    </source>
</evidence>
<keyword evidence="2" id="KW-1185">Reference proteome</keyword>
<evidence type="ECO:0000313" key="1">
    <source>
        <dbReference type="EMBL" id="MBB4885794.1"/>
    </source>
</evidence>
<name>A0A7W7L988_STRNE</name>
<protein>
    <submittedName>
        <fullName evidence="1">Uncharacterized protein</fullName>
    </submittedName>
</protein>
<proteinExistence type="predicted"/>
<sequence>MSATDHRPAAGVLLLCRAEPDRVRPSAQLLGKPLLLAPAGEDWSVLVPGAESWRDEGEELSVLTADWAHALTVAESWPVVGLWWDGAEAGFVVAAAFRRTVAHTWHADGTPPPGAEEAMTALRARLGLDPVLDGAALDRLIEPDADIDAPARALGLVAVLARAGLQLGAGLAPGTDAPLLREAAAALPATETVEWPGWRDALRAGLDESERGMLGAWTRGPRAKALGVAEIAAGVSVALCARRAGRRGWAAAGWALAADGVLTLAYDRWRERM</sequence>
<comment type="caution">
    <text evidence="1">The sequence shown here is derived from an EMBL/GenBank/DDBJ whole genome shotgun (WGS) entry which is preliminary data.</text>
</comment>
<reference evidence="1 2" key="1">
    <citation type="submission" date="2020-08" db="EMBL/GenBank/DDBJ databases">
        <title>Genomic Encyclopedia of Type Strains, Phase III (KMG-III): the genomes of soil and plant-associated and newly described type strains.</title>
        <authorList>
            <person name="Whitman W."/>
        </authorList>
    </citation>
    <scope>NUCLEOTIDE SEQUENCE [LARGE SCALE GENOMIC DNA]</scope>
    <source>
        <strain evidence="1 2">CECT 3265</strain>
    </source>
</reference>